<reference evidence="1 2" key="1">
    <citation type="submission" date="2019-03" db="EMBL/GenBank/DDBJ databases">
        <authorList>
            <person name="Kim M.K.M."/>
        </authorList>
    </citation>
    <scope>NUCLEOTIDE SEQUENCE [LARGE SCALE GENOMIC DNA]</scope>
    <source>
        <strain evidence="1 2">18JY15-6</strain>
    </source>
</reference>
<comment type="caution">
    <text evidence="1">The sequence shown here is derived from an EMBL/GenBank/DDBJ whole genome shotgun (WGS) entry which is preliminary data.</text>
</comment>
<protein>
    <submittedName>
        <fullName evidence="1">Diiron oxygenase</fullName>
    </submittedName>
</protein>
<dbReference type="InterPro" id="IPR012348">
    <property type="entry name" value="RNR-like"/>
</dbReference>
<dbReference type="InterPro" id="IPR009078">
    <property type="entry name" value="Ferritin-like_SF"/>
</dbReference>
<dbReference type="Pfam" id="PF11583">
    <property type="entry name" value="AurF"/>
    <property type="match status" value="1"/>
</dbReference>
<dbReference type="Proteomes" id="UP000295453">
    <property type="component" value="Unassembled WGS sequence"/>
</dbReference>
<sequence length="342" mass="38727">MLQGVDVDATVTSLESRTRRTAAPADATAEYHALLQRLSEASVDKHFQAFKDIPWDSPEFAVDPDDTCFVLGEVDEIGAHPWYQSLPLERQIEIGRYRYAQVAKVGLQFEQLLIAGVMNHLVWARNGDPAFRYAMHEVTEETHHIQMFQEGVNRLGADAAGAPAYFKVLFPVLSSAGAWWPALFFTGILAGEEPIDHLQKSIMRHGGSHPMVDRIMQIHIAEEARHISFAHEWLKHELPKMGPIQRTAFAALFPVVMRVLCDVIMVPSRQARRDMGIPRSVAREIWWSSEPSGRLLREMFGDVRMLADELAIRGPVMKRLWRLMGIDGRPSRFRAEPSRLSA</sequence>
<dbReference type="InterPro" id="IPR025859">
    <property type="entry name" value="AurF/CmlI"/>
</dbReference>
<dbReference type="GO" id="GO:0016491">
    <property type="term" value="F:oxidoreductase activity"/>
    <property type="evidence" value="ECO:0007669"/>
    <property type="project" value="InterPro"/>
</dbReference>
<name>A0A4R1BXN1_9ACTN</name>
<organism evidence="1 2">
    <name type="scientific">Nocardioides jejuensis</name>
    <dbReference type="NCBI Taxonomy" id="2502782"/>
    <lineage>
        <taxon>Bacteria</taxon>
        <taxon>Bacillati</taxon>
        <taxon>Actinomycetota</taxon>
        <taxon>Actinomycetes</taxon>
        <taxon>Propionibacteriales</taxon>
        <taxon>Nocardioidaceae</taxon>
        <taxon>Nocardioides</taxon>
    </lineage>
</organism>
<dbReference type="AlphaFoldDB" id="A0A4R1BXN1"/>
<dbReference type="OrthoDB" id="5138986at2"/>
<dbReference type="Gene3D" id="1.10.620.20">
    <property type="entry name" value="Ribonucleotide Reductase, subunit A"/>
    <property type="match status" value="1"/>
</dbReference>
<dbReference type="SUPFAM" id="SSF47240">
    <property type="entry name" value="Ferritin-like"/>
    <property type="match status" value="1"/>
</dbReference>
<evidence type="ECO:0000313" key="1">
    <source>
        <dbReference type="EMBL" id="TCJ22701.1"/>
    </source>
</evidence>
<proteinExistence type="predicted"/>
<evidence type="ECO:0000313" key="2">
    <source>
        <dbReference type="Proteomes" id="UP000295453"/>
    </source>
</evidence>
<accession>A0A4R1BXN1</accession>
<dbReference type="EMBL" id="SJZJ01000021">
    <property type="protein sequence ID" value="TCJ22701.1"/>
    <property type="molecule type" value="Genomic_DNA"/>
</dbReference>
<gene>
    <name evidence="1" type="ORF">EPD65_12170</name>
</gene>
<keyword evidence="2" id="KW-1185">Reference proteome</keyword>